<sequence>MPQLHPVATSHQNFHYFPRLPPEIRLLIWNLCLPRRINDYDPNSLISLPRRCTFLPDVDRDDEWDEWDEFNGYDDRAAGNICECDDDHQMKINSKPPVIASVCRESRNLVLQHGPIEKQGDYCVWRVPNTGRFTIWDIDLPAGDYDSDSMLPWDVDFQSMLQDWRAMFAWAAKHNTRLCIYWVFMKLRAFDCIFYGSPQAAVMAETMDLAKNMVIPVIFRTITFHISQKEAARSDLFGRLGEEACQLVDVRDRKALIRYYCLWDTIVPDEYEHKKHQCREVLFTFVLGRRGYRSAVAKLMAHWEHYFLFAAWISVMTKNPDDTALSGAFPRYAEYSLSRSFPSSRACPADDTHPWIIARKASMPVFQPKICFRFCPSLKCRMLLGRSRFQFQRLSKEETLQRSLRAKQRWRFRGRGRWRWRSWARGKWKKYRGKAPGLPYRKRLLYY</sequence>
<dbReference type="PANTHER" id="PTHR35910">
    <property type="entry name" value="2EXR DOMAIN-CONTAINING PROTEIN"/>
    <property type="match status" value="1"/>
</dbReference>
<feature type="domain" description="2EXR" evidence="1">
    <location>
        <begin position="14"/>
        <end position="114"/>
    </location>
</feature>
<evidence type="ECO:0000313" key="3">
    <source>
        <dbReference type="Proteomes" id="UP000039046"/>
    </source>
</evidence>
<dbReference type="AlphaFoldDB" id="A0A0A1TPM0"/>
<organism evidence="2 3">
    <name type="scientific">[Torrubiella] hemipterigena</name>
    <dbReference type="NCBI Taxonomy" id="1531966"/>
    <lineage>
        <taxon>Eukaryota</taxon>
        <taxon>Fungi</taxon>
        <taxon>Dikarya</taxon>
        <taxon>Ascomycota</taxon>
        <taxon>Pezizomycotina</taxon>
        <taxon>Sordariomycetes</taxon>
        <taxon>Hypocreomycetidae</taxon>
        <taxon>Hypocreales</taxon>
        <taxon>Clavicipitaceae</taxon>
        <taxon>Clavicipitaceae incertae sedis</taxon>
        <taxon>'Torrubiella' clade</taxon>
    </lineage>
</organism>
<reference evidence="2 3" key="1">
    <citation type="journal article" date="2015" name="Genome Announc.">
        <title>Draft Genome Sequence and Gene Annotation of the Entomopathogenic Fungus Verticillium hemipterigenum.</title>
        <authorList>
            <person name="Horn F."/>
            <person name="Habel A."/>
            <person name="Scharf D.H."/>
            <person name="Dworschak J."/>
            <person name="Brakhage A.A."/>
            <person name="Guthke R."/>
            <person name="Hertweck C."/>
            <person name="Linde J."/>
        </authorList>
    </citation>
    <scope>NUCLEOTIDE SEQUENCE [LARGE SCALE GENOMIC DNA]</scope>
</reference>
<evidence type="ECO:0000259" key="1">
    <source>
        <dbReference type="Pfam" id="PF20150"/>
    </source>
</evidence>
<gene>
    <name evidence="2" type="ORF">VHEMI09203</name>
</gene>
<dbReference type="Proteomes" id="UP000039046">
    <property type="component" value="Unassembled WGS sequence"/>
</dbReference>
<keyword evidence="3" id="KW-1185">Reference proteome</keyword>
<dbReference type="PANTHER" id="PTHR35910:SF1">
    <property type="entry name" value="2EXR DOMAIN-CONTAINING PROTEIN"/>
    <property type="match status" value="1"/>
</dbReference>
<evidence type="ECO:0000313" key="2">
    <source>
        <dbReference type="EMBL" id="CEJ93625.1"/>
    </source>
</evidence>
<protein>
    <recommendedName>
        <fullName evidence="1">2EXR domain-containing protein</fullName>
    </recommendedName>
</protein>
<dbReference type="EMBL" id="CDHN01000005">
    <property type="protein sequence ID" value="CEJ93625.1"/>
    <property type="molecule type" value="Genomic_DNA"/>
</dbReference>
<accession>A0A0A1TPM0</accession>
<dbReference type="OrthoDB" id="5152893at2759"/>
<name>A0A0A1TPM0_9HYPO</name>
<dbReference type="HOGENOM" id="CLU_058063_0_0_1"/>
<proteinExistence type="predicted"/>
<dbReference type="STRING" id="1531966.A0A0A1TPM0"/>
<dbReference type="InterPro" id="IPR045518">
    <property type="entry name" value="2EXR"/>
</dbReference>
<dbReference type="Pfam" id="PF20150">
    <property type="entry name" value="2EXR"/>
    <property type="match status" value="1"/>
</dbReference>